<dbReference type="InterPro" id="IPR014790">
    <property type="entry name" value="MutL_C"/>
</dbReference>
<dbReference type="PANTHER" id="PTHR10073:SF47">
    <property type="entry name" value="DNA MISMATCH REPAIR PROTEIN MLH3"/>
    <property type="match status" value="1"/>
</dbReference>
<dbReference type="GO" id="GO:0006298">
    <property type="term" value="P:mismatch repair"/>
    <property type="evidence" value="ECO:0007669"/>
    <property type="project" value="InterPro"/>
</dbReference>
<dbReference type="OrthoDB" id="429932at2759"/>
<protein>
    <recommendedName>
        <fullName evidence="3">MutL C-terminal dimerisation domain-containing protein</fullName>
    </recommendedName>
</protein>
<name>G3BDT6_CANTC</name>
<dbReference type="EMBL" id="GL996528">
    <property type="protein sequence ID" value="EGV60378.1"/>
    <property type="molecule type" value="Genomic_DNA"/>
</dbReference>
<gene>
    <name evidence="4" type="ORF">CANTEDRAFT_95827</name>
</gene>
<dbReference type="eggNOG" id="KOG1977">
    <property type="taxonomic scope" value="Eukaryota"/>
</dbReference>
<accession>G3BDT6</accession>
<dbReference type="InterPro" id="IPR042120">
    <property type="entry name" value="MutL_C_dimsub"/>
</dbReference>
<evidence type="ECO:0000256" key="2">
    <source>
        <dbReference type="SAM" id="MobiDB-lite"/>
    </source>
</evidence>
<dbReference type="AlphaFoldDB" id="G3BDT6"/>
<feature type="region of interest" description="Disordered" evidence="2">
    <location>
        <begin position="328"/>
        <end position="351"/>
    </location>
</feature>
<feature type="domain" description="MutL C-terminal dimerisation" evidence="3">
    <location>
        <begin position="380"/>
        <end position="527"/>
    </location>
</feature>
<dbReference type="Proteomes" id="UP000000707">
    <property type="component" value="Unassembled WGS sequence"/>
</dbReference>
<evidence type="ECO:0000313" key="4">
    <source>
        <dbReference type="EMBL" id="EGV60378.1"/>
    </source>
</evidence>
<comment type="similarity">
    <text evidence="1">Belongs to the DNA mismatch repair MutL/HexB family.</text>
</comment>
<dbReference type="STRING" id="590646.G3BDT6"/>
<proteinExistence type="inferred from homology"/>
<dbReference type="InterPro" id="IPR038973">
    <property type="entry name" value="MutL/Mlh/Pms-like"/>
</dbReference>
<evidence type="ECO:0000313" key="5">
    <source>
        <dbReference type="Proteomes" id="UP000000707"/>
    </source>
</evidence>
<dbReference type="Pfam" id="PF08676">
    <property type="entry name" value="MutL_C"/>
    <property type="match status" value="1"/>
</dbReference>
<dbReference type="PROSITE" id="PS00058">
    <property type="entry name" value="DNA_MISMATCH_REPAIR_1"/>
    <property type="match status" value="1"/>
</dbReference>
<dbReference type="SMART" id="SM00853">
    <property type="entry name" value="MutL_C"/>
    <property type="match status" value="1"/>
</dbReference>
<dbReference type="SUPFAM" id="SSF118116">
    <property type="entry name" value="DNA mismatch repair protein MutL"/>
    <property type="match status" value="1"/>
</dbReference>
<dbReference type="SUPFAM" id="SSF55874">
    <property type="entry name" value="ATPase domain of HSP90 chaperone/DNA topoisomerase II/histidine kinase"/>
    <property type="match status" value="1"/>
</dbReference>
<dbReference type="InterPro" id="IPR014762">
    <property type="entry name" value="DNA_mismatch_repair_CS"/>
</dbReference>
<dbReference type="GO" id="GO:0032300">
    <property type="term" value="C:mismatch repair complex"/>
    <property type="evidence" value="ECO:0007669"/>
    <property type="project" value="InterPro"/>
</dbReference>
<dbReference type="GO" id="GO:0140664">
    <property type="term" value="F:ATP-dependent DNA damage sensor activity"/>
    <property type="evidence" value="ECO:0007669"/>
    <property type="project" value="InterPro"/>
</dbReference>
<dbReference type="PANTHER" id="PTHR10073">
    <property type="entry name" value="DNA MISMATCH REPAIR PROTEIN MLH, PMS, MUTL"/>
    <property type="match status" value="1"/>
</dbReference>
<dbReference type="Gene3D" id="3.30.1370.100">
    <property type="entry name" value="MutL, C-terminal domain, regulatory subdomain"/>
    <property type="match status" value="1"/>
</dbReference>
<evidence type="ECO:0000259" key="3">
    <source>
        <dbReference type="SMART" id="SM00853"/>
    </source>
</evidence>
<evidence type="ECO:0000256" key="1">
    <source>
        <dbReference type="ARBA" id="ARBA00006082"/>
    </source>
</evidence>
<reference evidence="4 5" key="1">
    <citation type="journal article" date="2011" name="Proc. Natl. Acad. Sci. U.S.A.">
        <title>Comparative genomics of xylose-fermenting fungi for enhanced biofuel production.</title>
        <authorList>
            <person name="Wohlbach D.J."/>
            <person name="Kuo A."/>
            <person name="Sato T.K."/>
            <person name="Potts K.M."/>
            <person name="Salamov A.A."/>
            <person name="LaButti K.M."/>
            <person name="Sun H."/>
            <person name="Clum A."/>
            <person name="Pangilinan J.L."/>
            <person name="Lindquist E.A."/>
            <person name="Lucas S."/>
            <person name="Lapidus A."/>
            <person name="Jin M."/>
            <person name="Gunawan C."/>
            <person name="Balan V."/>
            <person name="Dale B.E."/>
            <person name="Jeffries T.W."/>
            <person name="Zinkel R."/>
            <person name="Barry K.W."/>
            <person name="Grigoriev I.V."/>
            <person name="Gasch A.P."/>
        </authorList>
    </citation>
    <scope>NUCLEOTIDE SEQUENCE [LARGE SCALE GENOMIC DNA]</scope>
    <source>
        <strain evidence="5">ATCC 10573 / BCRC 21748 / CBS 615 / JCM 9827 / NBRC 10315 / NRRL Y-1498 / VKM Y-70</strain>
    </source>
</reference>
<organism evidence="5">
    <name type="scientific">Candida tenuis (strain ATCC 10573 / BCRC 21748 / CBS 615 / JCM 9827 / NBRC 10315 / NRRL Y-1498 / VKM Y-70)</name>
    <name type="common">Yeast</name>
    <name type="synonym">Yamadazyma tenuis</name>
    <dbReference type="NCBI Taxonomy" id="590646"/>
    <lineage>
        <taxon>Eukaryota</taxon>
        <taxon>Fungi</taxon>
        <taxon>Dikarya</taxon>
        <taxon>Ascomycota</taxon>
        <taxon>Saccharomycotina</taxon>
        <taxon>Pichiomycetes</taxon>
        <taxon>Debaryomycetaceae</taxon>
        <taxon>Yamadazyma</taxon>
    </lineage>
</organism>
<keyword evidence="5" id="KW-1185">Reference proteome</keyword>
<dbReference type="HOGENOM" id="CLU_005415_1_0_1"/>
<dbReference type="Gene3D" id="3.30.1540.20">
    <property type="entry name" value="MutL, C-terminal domain, dimerisation subdomain"/>
    <property type="match status" value="1"/>
</dbReference>
<dbReference type="Pfam" id="PF13589">
    <property type="entry name" value="HATPase_c_3"/>
    <property type="match status" value="1"/>
</dbReference>
<feature type="compositionally biased region" description="Polar residues" evidence="2">
    <location>
        <begin position="341"/>
        <end position="351"/>
    </location>
</feature>
<dbReference type="Gene3D" id="3.30.565.10">
    <property type="entry name" value="Histidine kinase-like ATPase, C-terminal domain"/>
    <property type="match status" value="1"/>
</dbReference>
<dbReference type="InterPro" id="IPR042121">
    <property type="entry name" value="MutL_C_regsub"/>
</dbReference>
<dbReference type="GO" id="GO:0016887">
    <property type="term" value="F:ATP hydrolysis activity"/>
    <property type="evidence" value="ECO:0007669"/>
    <property type="project" value="InterPro"/>
</dbReference>
<dbReference type="InterPro" id="IPR036890">
    <property type="entry name" value="HATPase_C_sf"/>
</dbReference>
<dbReference type="InterPro" id="IPR037198">
    <property type="entry name" value="MutL_C_sf"/>
</dbReference>
<dbReference type="GO" id="GO:0005524">
    <property type="term" value="F:ATP binding"/>
    <property type="evidence" value="ECO:0007669"/>
    <property type="project" value="InterPro"/>
</dbReference>
<sequence>MIKKLSSSVVERISSATAVASMDQAVAELVQNSIDAGANSITVKVDWKTLSTAVMDNGNGMSRESLAALGPHMTSKLSTWEDLVNCKTYGFRGEALASLRQISNKMVIVSRCRNDKSPWYVYSDINGNCCKVSSFDQDNELANPPNHNMFYIPSFEHGCMVLAYDMFANIPVRRRNILEDGVEKFMAALRRRLVVLDLPKLKVLVDGEVRIVTDRGPTTVNSVLGISCWFDRIRCRSGAYTVTGLLSHQCRKGYQFILLNNRLYNLKLQYKKSPVFVLRFSCAVSESELVQDPSKAIYTSCHEGNVVAILQKMFLEYFGEQVVRIPTSSPMKRSPVKSPRKASSSVTNNKLSPTKKSLSIKTCFNYPQSLTRADLHSIHVISQIEKKFILVRTGSVLAMVDQHAADERIRLEALQHQLLTSSTLVACNIPLNLTPSEKHEVSSHAEYLRPFVQFDPHGNVCQIAAAVSGKTSLEQDLLEYVADIRRGSKTVIGKCSWIEDIRNIPGFIISSVNSIACRQAIKFGCKLSHDAMSQLVSDLGRCQVPFACAHGRPTIVPVAQI</sequence>